<protein>
    <submittedName>
        <fullName evidence="11">MFS sugar transporter-like protein</fullName>
    </submittedName>
</protein>
<feature type="transmembrane region" description="Helical" evidence="9">
    <location>
        <begin position="408"/>
        <end position="430"/>
    </location>
</feature>
<dbReference type="AlphaFoldDB" id="A0A2J6SMF3"/>
<dbReference type="RefSeq" id="XP_024728852.1">
    <property type="nucleotide sequence ID" value="XM_024885400.1"/>
</dbReference>
<dbReference type="Gene3D" id="1.20.1250.20">
    <property type="entry name" value="MFS general substrate transporter like domains"/>
    <property type="match status" value="1"/>
</dbReference>
<keyword evidence="5 9" id="KW-1133">Transmembrane helix</keyword>
<evidence type="ECO:0000256" key="4">
    <source>
        <dbReference type="ARBA" id="ARBA00022692"/>
    </source>
</evidence>
<dbReference type="SUPFAM" id="SSF103473">
    <property type="entry name" value="MFS general substrate transporter"/>
    <property type="match status" value="1"/>
</dbReference>
<gene>
    <name evidence="11" type="ORF">K444DRAFT_647895</name>
</gene>
<proteinExistence type="inferred from homology"/>
<keyword evidence="3 7" id="KW-0813">Transport</keyword>
<feature type="region of interest" description="Disordered" evidence="8">
    <location>
        <begin position="1"/>
        <end position="38"/>
    </location>
</feature>
<dbReference type="PROSITE" id="PS00217">
    <property type="entry name" value="SUGAR_TRANSPORT_2"/>
    <property type="match status" value="1"/>
</dbReference>
<evidence type="ECO:0000256" key="1">
    <source>
        <dbReference type="ARBA" id="ARBA00004141"/>
    </source>
</evidence>
<feature type="transmembrane region" description="Helical" evidence="9">
    <location>
        <begin position="205"/>
        <end position="224"/>
    </location>
</feature>
<accession>A0A2J6SMF3</accession>
<sequence length="588" mass="64652">MSTDNSILGQQTFSPPLRSPGSSKSSVRHSSNGSNASLPTIVEVPEDVVTQRDPYVKTGFRGVLESPYCTGFAILAAIGGFALGYNQGLMPISLITEQIVTQFPQIDLNFIAAITQLGGFLGALIMGSVADHCARKRSIGIAAVVFISGFVFQTISMNYTMLVVARLVGGIAIGMLSVITPIYISEISPPEIRGSLLVFSESLHSHAYFTDVLIALGTMASFWISVATGHMDGEEIWRLPFVFLVIPGLILGIGAICMPFSPRWLASRFENQQALYCLSKLRQLCPDNCKVQNEWMEIRVEVAYQREITEARHPLLQDESYINGIKLELQLWLDCFKSRYWYRTHVGIGMMFFQQFVGMKALAYNVPILLGTLGASIDIQIAMPGIFAAVHLLGALTCLWTIDTFGRKRVLVSGSSLMLVCLIIIAGLNSKFSDNWSSHPDAGWCCVGISILCILAFGAGWSPVSWALPSEVFPSTLRVKGGALSACSYWLYDFLSSLITRSLFSKSKWGTYAFFAGFCLLSAFWAAHFVPETTGRALEEMYKLFGDNEEHVREGQKKTDIRRTLASEYAPELFISPGGTPTNGFRIV</sequence>
<dbReference type="InterPro" id="IPR050360">
    <property type="entry name" value="MFS_Sugar_Transporters"/>
</dbReference>
<dbReference type="PROSITE" id="PS50850">
    <property type="entry name" value="MFS"/>
    <property type="match status" value="1"/>
</dbReference>
<feature type="transmembrane region" description="Helical" evidence="9">
    <location>
        <begin position="68"/>
        <end position="88"/>
    </location>
</feature>
<dbReference type="InParanoid" id="A0A2J6SMF3"/>
<dbReference type="InterPro" id="IPR003663">
    <property type="entry name" value="Sugar/inositol_transpt"/>
</dbReference>
<comment type="subcellular location">
    <subcellularLocation>
        <location evidence="1">Membrane</location>
        <topology evidence="1">Multi-pass membrane protein</topology>
    </subcellularLocation>
</comment>
<evidence type="ECO:0000313" key="11">
    <source>
        <dbReference type="EMBL" id="PMD51948.1"/>
    </source>
</evidence>
<dbReference type="InterPro" id="IPR020846">
    <property type="entry name" value="MFS_dom"/>
</dbReference>
<feature type="transmembrane region" description="Helical" evidence="9">
    <location>
        <begin position="108"/>
        <end position="127"/>
    </location>
</feature>
<feature type="transmembrane region" description="Helical" evidence="9">
    <location>
        <begin position="442"/>
        <end position="461"/>
    </location>
</feature>
<dbReference type="GeneID" id="36593477"/>
<reference evidence="11 12" key="1">
    <citation type="submission" date="2016-04" db="EMBL/GenBank/DDBJ databases">
        <title>A degradative enzymes factory behind the ericoid mycorrhizal symbiosis.</title>
        <authorList>
            <consortium name="DOE Joint Genome Institute"/>
            <person name="Martino E."/>
            <person name="Morin E."/>
            <person name="Grelet G."/>
            <person name="Kuo A."/>
            <person name="Kohler A."/>
            <person name="Daghino S."/>
            <person name="Barry K."/>
            <person name="Choi C."/>
            <person name="Cichocki N."/>
            <person name="Clum A."/>
            <person name="Copeland A."/>
            <person name="Hainaut M."/>
            <person name="Haridas S."/>
            <person name="Labutti K."/>
            <person name="Lindquist E."/>
            <person name="Lipzen A."/>
            <person name="Khouja H.-R."/>
            <person name="Murat C."/>
            <person name="Ohm R."/>
            <person name="Olson A."/>
            <person name="Spatafora J."/>
            <person name="Veneault-Fourrey C."/>
            <person name="Henrissat B."/>
            <person name="Grigoriev I."/>
            <person name="Martin F."/>
            <person name="Perotto S."/>
        </authorList>
    </citation>
    <scope>NUCLEOTIDE SEQUENCE [LARGE SCALE GENOMIC DNA]</scope>
    <source>
        <strain evidence="11 12">E</strain>
    </source>
</reference>
<feature type="transmembrane region" description="Helical" evidence="9">
    <location>
        <begin position="163"/>
        <end position="184"/>
    </location>
</feature>
<dbReference type="PANTHER" id="PTHR48022">
    <property type="entry name" value="PLASTIDIC GLUCOSE TRANSPORTER 4"/>
    <property type="match status" value="1"/>
</dbReference>
<keyword evidence="6 9" id="KW-0472">Membrane</keyword>
<dbReference type="GO" id="GO:0016020">
    <property type="term" value="C:membrane"/>
    <property type="evidence" value="ECO:0007669"/>
    <property type="project" value="UniProtKB-SubCell"/>
</dbReference>
<dbReference type="OrthoDB" id="8120565at2759"/>
<keyword evidence="4 9" id="KW-0812">Transmembrane</keyword>
<evidence type="ECO:0000256" key="6">
    <source>
        <dbReference type="ARBA" id="ARBA00023136"/>
    </source>
</evidence>
<dbReference type="InterPro" id="IPR036259">
    <property type="entry name" value="MFS_trans_sf"/>
</dbReference>
<dbReference type="PRINTS" id="PR00171">
    <property type="entry name" value="SUGRTRNSPORT"/>
</dbReference>
<feature type="transmembrane region" description="Helical" evidence="9">
    <location>
        <begin position="512"/>
        <end position="530"/>
    </location>
</feature>
<keyword evidence="12" id="KW-1185">Reference proteome</keyword>
<comment type="similarity">
    <text evidence="2 7">Belongs to the major facilitator superfamily. Sugar transporter (TC 2.A.1.1) family.</text>
</comment>
<organism evidence="11 12">
    <name type="scientific">Hyaloscypha bicolor E</name>
    <dbReference type="NCBI Taxonomy" id="1095630"/>
    <lineage>
        <taxon>Eukaryota</taxon>
        <taxon>Fungi</taxon>
        <taxon>Dikarya</taxon>
        <taxon>Ascomycota</taxon>
        <taxon>Pezizomycotina</taxon>
        <taxon>Leotiomycetes</taxon>
        <taxon>Helotiales</taxon>
        <taxon>Hyaloscyphaceae</taxon>
        <taxon>Hyaloscypha</taxon>
        <taxon>Hyaloscypha bicolor</taxon>
    </lineage>
</organism>
<dbReference type="InterPro" id="IPR005828">
    <property type="entry name" value="MFS_sugar_transport-like"/>
</dbReference>
<feature type="transmembrane region" description="Helical" evidence="9">
    <location>
        <begin position="381"/>
        <end position="402"/>
    </location>
</feature>
<evidence type="ECO:0000256" key="3">
    <source>
        <dbReference type="ARBA" id="ARBA00022448"/>
    </source>
</evidence>
<keyword evidence="11" id="KW-0762">Sugar transport</keyword>
<feature type="domain" description="Major facilitator superfamily (MFS) profile" evidence="10">
    <location>
        <begin position="72"/>
        <end position="534"/>
    </location>
</feature>
<evidence type="ECO:0000256" key="8">
    <source>
        <dbReference type="SAM" id="MobiDB-lite"/>
    </source>
</evidence>
<feature type="transmembrane region" description="Helical" evidence="9">
    <location>
        <begin position="236"/>
        <end position="258"/>
    </location>
</feature>
<evidence type="ECO:0000259" key="10">
    <source>
        <dbReference type="PROSITE" id="PS50850"/>
    </source>
</evidence>
<dbReference type="PANTHER" id="PTHR48022:SF14">
    <property type="entry name" value="MAJOR FACILITATOR SUPERFAMILY (MFS) PROFILE DOMAIN-CONTAINING PROTEIN-RELATED"/>
    <property type="match status" value="1"/>
</dbReference>
<dbReference type="NCBIfam" id="TIGR00879">
    <property type="entry name" value="SP"/>
    <property type="match status" value="1"/>
</dbReference>
<dbReference type="Pfam" id="PF00083">
    <property type="entry name" value="Sugar_tr"/>
    <property type="match status" value="1"/>
</dbReference>
<evidence type="ECO:0000256" key="9">
    <source>
        <dbReference type="SAM" id="Phobius"/>
    </source>
</evidence>
<dbReference type="EMBL" id="KZ613912">
    <property type="protein sequence ID" value="PMD51948.1"/>
    <property type="molecule type" value="Genomic_DNA"/>
</dbReference>
<dbReference type="Proteomes" id="UP000235371">
    <property type="component" value="Unassembled WGS sequence"/>
</dbReference>
<evidence type="ECO:0000256" key="2">
    <source>
        <dbReference type="ARBA" id="ARBA00010992"/>
    </source>
</evidence>
<dbReference type="GO" id="GO:0005351">
    <property type="term" value="F:carbohydrate:proton symporter activity"/>
    <property type="evidence" value="ECO:0007669"/>
    <property type="project" value="TreeGrafter"/>
</dbReference>
<evidence type="ECO:0000256" key="5">
    <source>
        <dbReference type="ARBA" id="ARBA00022989"/>
    </source>
</evidence>
<feature type="transmembrane region" description="Helical" evidence="9">
    <location>
        <begin position="139"/>
        <end position="157"/>
    </location>
</feature>
<evidence type="ECO:0000256" key="7">
    <source>
        <dbReference type="RuleBase" id="RU003346"/>
    </source>
</evidence>
<evidence type="ECO:0000313" key="12">
    <source>
        <dbReference type="Proteomes" id="UP000235371"/>
    </source>
</evidence>
<name>A0A2J6SMF3_9HELO</name>
<dbReference type="InterPro" id="IPR005829">
    <property type="entry name" value="Sugar_transporter_CS"/>
</dbReference>